<protein>
    <recommendedName>
        <fullName evidence="7">Maf-like protein</fullName>
    </recommendedName>
</protein>
<dbReference type="InterPro" id="IPR029001">
    <property type="entry name" value="ITPase-like_fam"/>
</dbReference>
<organism evidence="4">
    <name type="scientific">Corethron hystrix</name>
    <dbReference type="NCBI Taxonomy" id="216773"/>
    <lineage>
        <taxon>Eukaryota</taxon>
        <taxon>Sar</taxon>
        <taxon>Stramenopiles</taxon>
        <taxon>Ochrophyta</taxon>
        <taxon>Bacillariophyta</taxon>
        <taxon>Coscinodiscophyceae</taxon>
        <taxon>Corethrophycidae</taxon>
        <taxon>Corethrales</taxon>
        <taxon>Corethraceae</taxon>
        <taxon>Corethron</taxon>
    </lineage>
</organism>
<dbReference type="SUPFAM" id="SSF52972">
    <property type="entry name" value="ITPase-like"/>
    <property type="match status" value="1"/>
</dbReference>
<evidence type="ECO:0008006" key="7">
    <source>
        <dbReference type="Google" id="ProtNLM"/>
    </source>
</evidence>
<feature type="transmembrane region" description="Helical" evidence="2">
    <location>
        <begin position="12"/>
        <end position="29"/>
    </location>
</feature>
<keyword evidence="2" id="KW-0472">Membrane</keyword>
<gene>
    <name evidence="3" type="ORF">CHYS00102_LOCUS30537</name>
    <name evidence="4" type="ORF">CHYS00102_LOCUS30538</name>
    <name evidence="5" type="ORF">CHYS00102_LOCUS30539</name>
    <name evidence="6" type="ORF">CHYS00102_LOCUS30540</name>
</gene>
<dbReference type="InterPro" id="IPR003697">
    <property type="entry name" value="Maf-like"/>
</dbReference>
<evidence type="ECO:0000313" key="3">
    <source>
        <dbReference type="EMBL" id="CAD8903318.1"/>
    </source>
</evidence>
<dbReference type="PANTHER" id="PTHR43213:SF4">
    <property type="entry name" value="7-METHYL-GTP PYROPHOSPHATASE"/>
    <property type="match status" value="1"/>
</dbReference>
<dbReference type="PANTHER" id="PTHR43213">
    <property type="entry name" value="BIFUNCTIONAL DTTP/UTP PYROPHOSPHATASE/METHYLTRANSFERASE PROTEIN-RELATED"/>
    <property type="match status" value="1"/>
</dbReference>
<dbReference type="EMBL" id="HBFR01041764">
    <property type="protein sequence ID" value="CAD8903319.1"/>
    <property type="molecule type" value="Transcribed_RNA"/>
</dbReference>
<dbReference type="EMBL" id="HBFR01041767">
    <property type="protein sequence ID" value="CAD8903321.1"/>
    <property type="molecule type" value="Transcribed_RNA"/>
</dbReference>
<dbReference type="EMBL" id="HBFR01041765">
    <property type="protein sequence ID" value="CAD8903320.1"/>
    <property type="molecule type" value="Transcribed_RNA"/>
</dbReference>
<sequence length="293" mass="32497">MIRNSITRQQSLYKYFAIPSFLNIFLTVPDVRAFGAPRLETRTNREQNHNIKSHLSMFSDPLSRIGLPSPLILGSGSFTRKLILNEMGIPFELFVRKIDEKNIGNRDGDARTLVTILSNKKMDVLLDAILNNLEEGGQNFRLPQRSGIANDKNDWIIMTADQVVTHEGSILEKPINIEEARSFVSGYAKAPPSTVGSVTLCHIPSNIRVTGVDSATIRFFPSVAETEGGKDLVQKLLEDNAPILSCAGGLMVEHPLVKEHIEKIEGTEASVMGLSKELVLHLLKELKTKLDKL</sequence>
<name>A0A6U5M6B5_9STRA</name>
<evidence type="ECO:0000256" key="2">
    <source>
        <dbReference type="SAM" id="Phobius"/>
    </source>
</evidence>
<dbReference type="AlphaFoldDB" id="A0A6U5M6B5"/>
<dbReference type="GO" id="GO:0047429">
    <property type="term" value="F:nucleoside triphosphate diphosphatase activity"/>
    <property type="evidence" value="ECO:0007669"/>
    <property type="project" value="InterPro"/>
</dbReference>
<keyword evidence="1" id="KW-0378">Hydrolase</keyword>
<keyword evidence="2" id="KW-1133">Transmembrane helix</keyword>
<evidence type="ECO:0000313" key="4">
    <source>
        <dbReference type="EMBL" id="CAD8903319.1"/>
    </source>
</evidence>
<keyword evidence="2" id="KW-0812">Transmembrane</keyword>
<evidence type="ECO:0000256" key="1">
    <source>
        <dbReference type="ARBA" id="ARBA00022801"/>
    </source>
</evidence>
<reference evidence="4" key="1">
    <citation type="submission" date="2021-01" db="EMBL/GenBank/DDBJ databases">
        <authorList>
            <person name="Corre E."/>
            <person name="Pelletier E."/>
            <person name="Niang G."/>
            <person name="Scheremetjew M."/>
            <person name="Finn R."/>
            <person name="Kale V."/>
            <person name="Holt S."/>
            <person name="Cochrane G."/>
            <person name="Meng A."/>
            <person name="Brown T."/>
            <person name="Cohen L."/>
        </authorList>
    </citation>
    <scope>NUCLEOTIDE SEQUENCE</scope>
    <source>
        <strain evidence="4">308</strain>
    </source>
</reference>
<dbReference type="Pfam" id="PF02545">
    <property type="entry name" value="Maf"/>
    <property type="match status" value="1"/>
</dbReference>
<dbReference type="EMBL" id="HBFR01041763">
    <property type="protein sequence ID" value="CAD8903318.1"/>
    <property type="molecule type" value="Transcribed_RNA"/>
</dbReference>
<dbReference type="Gene3D" id="3.90.950.10">
    <property type="match status" value="1"/>
</dbReference>
<accession>A0A6U5M6B5</accession>
<evidence type="ECO:0000313" key="5">
    <source>
        <dbReference type="EMBL" id="CAD8903320.1"/>
    </source>
</evidence>
<proteinExistence type="predicted"/>
<evidence type="ECO:0000313" key="6">
    <source>
        <dbReference type="EMBL" id="CAD8903321.1"/>
    </source>
</evidence>